<dbReference type="PANTHER" id="PTHR11228">
    <property type="entry name" value="RADICAL SAM DOMAIN PROTEIN"/>
    <property type="match status" value="1"/>
</dbReference>
<dbReference type="Pfam" id="PF04055">
    <property type="entry name" value="Radical_SAM"/>
    <property type="match status" value="1"/>
</dbReference>
<organism evidence="6 7">
    <name type="scientific">Acidianus brierleyi</name>
    <dbReference type="NCBI Taxonomy" id="41673"/>
    <lineage>
        <taxon>Archaea</taxon>
        <taxon>Thermoproteota</taxon>
        <taxon>Thermoprotei</taxon>
        <taxon>Sulfolobales</taxon>
        <taxon>Sulfolobaceae</taxon>
        <taxon>Acidianus</taxon>
    </lineage>
</organism>
<dbReference type="KEGG" id="abri:DFR85_00960"/>
<dbReference type="PROSITE" id="PS51918">
    <property type="entry name" value="RADICAL_SAM"/>
    <property type="match status" value="1"/>
</dbReference>
<dbReference type="Proteomes" id="UP000248044">
    <property type="component" value="Chromosome"/>
</dbReference>
<dbReference type="SUPFAM" id="SSF102114">
    <property type="entry name" value="Radical SAM enzymes"/>
    <property type="match status" value="1"/>
</dbReference>
<dbReference type="AlphaFoldDB" id="A0A2U9IBJ9"/>
<evidence type="ECO:0000256" key="3">
    <source>
        <dbReference type="ARBA" id="ARBA00023004"/>
    </source>
</evidence>
<evidence type="ECO:0000256" key="4">
    <source>
        <dbReference type="ARBA" id="ARBA00023014"/>
    </source>
</evidence>
<keyword evidence="7" id="KW-1185">Reference proteome</keyword>
<dbReference type="RefSeq" id="WP_110269273.1">
    <property type="nucleotide sequence ID" value="NZ_CP029289.2"/>
</dbReference>
<dbReference type="InterPro" id="IPR058240">
    <property type="entry name" value="rSAM_sf"/>
</dbReference>
<dbReference type="EMBL" id="CP029289">
    <property type="protein sequence ID" value="AWR93389.1"/>
    <property type="molecule type" value="Genomic_DNA"/>
</dbReference>
<evidence type="ECO:0000256" key="1">
    <source>
        <dbReference type="ARBA" id="ARBA00022691"/>
    </source>
</evidence>
<dbReference type="GO" id="GO:0006783">
    <property type="term" value="P:heme biosynthetic process"/>
    <property type="evidence" value="ECO:0007669"/>
    <property type="project" value="TreeGrafter"/>
</dbReference>
<dbReference type="Pfam" id="PF11946">
    <property type="entry name" value="DUF3463"/>
    <property type="match status" value="1"/>
</dbReference>
<dbReference type="GO" id="GO:0046872">
    <property type="term" value="F:metal ion binding"/>
    <property type="evidence" value="ECO:0007669"/>
    <property type="project" value="UniProtKB-KW"/>
</dbReference>
<sequence>MTLSKVFNIKPFIIQGTYRLLKSNKKLPLIAGHKLLYSCNLRCKMCPFWRRKDEKLLDLNDEIKMMKKLADAGVIFMGFEGGEPLLRRDLPEILKESHDRFHTSLVTNGILLKNKIDSIKKNLDFLFVSIDGIGEVHDSIRGVEGAFEKSLEGIKVASQYVPTDISFTITSENMNEAVKIVKLAEDLNVSVNFQVAYNYSTADKLSPDFIELRSILEQLLELKKSGAPITNSREYFESIINSWYRKIPWECKPWLTINIDPQGRVVLPCYVLNEYNGSVYVWDTDIEDLWEKYEWDKYYSCNKCGLSCYLEPSLFSWSNPSMVKERIIDGIISLMTR</sequence>
<name>A0A2U9IBJ9_9CREN</name>
<keyword evidence="3" id="KW-0408">Iron</keyword>
<keyword evidence="4" id="KW-0411">Iron-sulfur</keyword>
<dbReference type="InterPro" id="IPR050377">
    <property type="entry name" value="Radical_SAM_PqqE_MftC-like"/>
</dbReference>
<dbReference type="InterPro" id="IPR023863">
    <property type="entry name" value="rSAM_PTO1314"/>
</dbReference>
<dbReference type="GO" id="GO:0003824">
    <property type="term" value="F:catalytic activity"/>
    <property type="evidence" value="ECO:0007669"/>
    <property type="project" value="InterPro"/>
</dbReference>
<reference evidence="6 7" key="1">
    <citation type="submission" date="2018-05" db="EMBL/GenBank/DDBJ databases">
        <title>Complete Genome Sequences of Extremely Thermoacidophilic, Metal-Mobilizing Type-Strain Members of the Archaeal Family Sulfolobaceae: Acidianus brierleyi DSM-1651T, Acidianus sulfidivorans DSM-18786T, Metallosphaera hakonensis DSM-7519T, and Metallosphaera prunae DSM-10039T.</title>
        <authorList>
            <person name="Counts J.A."/>
            <person name="Kelly R.M."/>
        </authorList>
    </citation>
    <scope>NUCLEOTIDE SEQUENCE [LARGE SCALE GENOMIC DNA]</scope>
    <source>
        <strain evidence="6 7">DSM 1651</strain>
    </source>
</reference>
<dbReference type="InterPro" id="IPR013785">
    <property type="entry name" value="Aldolase_TIM"/>
</dbReference>
<dbReference type="GO" id="GO:0051539">
    <property type="term" value="F:4 iron, 4 sulfur cluster binding"/>
    <property type="evidence" value="ECO:0007669"/>
    <property type="project" value="UniProtKB-KW"/>
</dbReference>
<dbReference type="SFLD" id="SFLDG01067">
    <property type="entry name" value="SPASM/twitch_domain_containing"/>
    <property type="match status" value="1"/>
</dbReference>
<dbReference type="GeneID" id="36830682"/>
<proteinExistence type="predicted"/>
<dbReference type="InterPro" id="IPR022563">
    <property type="entry name" value="DUF3463"/>
</dbReference>
<evidence type="ECO:0000256" key="2">
    <source>
        <dbReference type="ARBA" id="ARBA00022723"/>
    </source>
</evidence>
<dbReference type="CDD" id="cd01335">
    <property type="entry name" value="Radical_SAM"/>
    <property type="match status" value="1"/>
</dbReference>
<dbReference type="PANTHER" id="PTHR11228:SF7">
    <property type="entry name" value="PQQA PEPTIDE CYCLASE"/>
    <property type="match status" value="1"/>
</dbReference>
<dbReference type="NCBIfam" id="TIGR03961">
    <property type="entry name" value="rSAM_PTO1314"/>
    <property type="match status" value="1"/>
</dbReference>
<gene>
    <name evidence="6" type="ORF">DFR85_00960</name>
</gene>
<feature type="domain" description="Radical SAM core" evidence="5">
    <location>
        <begin position="25"/>
        <end position="233"/>
    </location>
</feature>
<dbReference type="InterPro" id="IPR007197">
    <property type="entry name" value="rSAM"/>
</dbReference>
<evidence type="ECO:0000313" key="7">
    <source>
        <dbReference type="Proteomes" id="UP000248044"/>
    </source>
</evidence>
<protein>
    <submittedName>
        <fullName evidence="6">PTO1314 family radical SAM protein</fullName>
    </submittedName>
</protein>
<dbReference type="SFLD" id="SFLDS00029">
    <property type="entry name" value="Radical_SAM"/>
    <property type="match status" value="1"/>
</dbReference>
<evidence type="ECO:0000259" key="5">
    <source>
        <dbReference type="PROSITE" id="PS51918"/>
    </source>
</evidence>
<dbReference type="OrthoDB" id="5620at2157"/>
<evidence type="ECO:0000313" key="6">
    <source>
        <dbReference type="EMBL" id="AWR93389.1"/>
    </source>
</evidence>
<accession>A0A2U9IBJ9</accession>
<keyword evidence="1" id="KW-0949">S-adenosyl-L-methionine</keyword>
<dbReference type="Gene3D" id="3.20.20.70">
    <property type="entry name" value="Aldolase class I"/>
    <property type="match status" value="1"/>
</dbReference>
<keyword evidence="2" id="KW-0479">Metal-binding</keyword>